<keyword evidence="2" id="KW-1133">Transmembrane helix</keyword>
<sequence>MNLPMFKSVLRPITRVLVGVIAIPIFRFIMRRVFRLQDLDDELEKDLEEWFRGALLLLAATANMEHLLFGWVDRLDWMDRMDWLTMGLRLMLAIGVIEAMPDQELFAVIHPGPPKIKPGRNALAEFWRMKWKFLKGFVCQHLNRSSPVLAMMAAIVGAELLTLSNVDRVRIARTNVVDWTMVQQIGVATPMQAMASAPTLIAVKVVNQTVEDTTGTDAQSNLADVARLHGEFRRHRERWLVGWCCYLLAITQYLIIGLVTSRDRAMDVLSEFDRAVAERRKELIEEFQIEGNSEPVDAKVAPADATQKPPAESADTESESNEQPEAEADSKHDA</sequence>
<dbReference type="KEGG" id="fmr:Fuma_06536"/>
<protein>
    <submittedName>
        <fullName evidence="3">Uncharacterized protein</fullName>
    </submittedName>
</protein>
<dbReference type="AlphaFoldDB" id="A0A1P8WS25"/>
<evidence type="ECO:0000313" key="4">
    <source>
        <dbReference type="Proteomes" id="UP000187735"/>
    </source>
</evidence>
<evidence type="ECO:0000256" key="2">
    <source>
        <dbReference type="SAM" id="Phobius"/>
    </source>
</evidence>
<feature type="transmembrane region" description="Helical" evidence="2">
    <location>
        <begin position="50"/>
        <end position="71"/>
    </location>
</feature>
<keyword evidence="2" id="KW-0472">Membrane</keyword>
<evidence type="ECO:0000313" key="3">
    <source>
        <dbReference type="EMBL" id="APZ96862.1"/>
    </source>
</evidence>
<feature type="transmembrane region" description="Helical" evidence="2">
    <location>
        <begin position="12"/>
        <end position="30"/>
    </location>
</feature>
<organism evidence="3 4">
    <name type="scientific">Fuerstiella marisgermanici</name>
    <dbReference type="NCBI Taxonomy" id="1891926"/>
    <lineage>
        <taxon>Bacteria</taxon>
        <taxon>Pseudomonadati</taxon>
        <taxon>Planctomycetota</taxon>
        <taxon>Planctomycetia</taxon>
        <taxon>Planctomycetales</taxon>
        <taxon>Planctomycetaceae</taxon>
        <taxon>Fuerstiella</taxon>
    </lineage>
</organism>
<feature type="compositionally biased region" description="Acidic residues" evidence="1">
    <location>
        <begin position="314"/>
        <end position="327"/>
    </location>
</feature>
<gene>
    <name evidence="3" type="ORF">Fuma_06536</name>
</gene>
<accession>A0A1P8WS25</accession>
<feature type="transmembrane region" description="Helical" evidence="2">
    <location>
        <begin position="239"/>
        <end position="259"/>
    </location>
</feature>
<dbReference type="Proteomes" id="UP000187735">
    <property type="component" value="Chromosome"/>
</dbReference>
<feature type="region of interest" description="Disordered" evidence="1">
    <location>
        <begin position="288"/>
        <end position="334"/>
    </location>
</feature>
<dbReference type="EMBL" id="CP017641">
    <property type="protein sequence ID" value="APZ96862.1"/>
    <property type="molecule type" value="Genomic_DNA"/>
</dbReference>
<keyword evidence="2" id="KW-0812">Transmembrane</keyword>
<evidence type="ECO:0000256" key="1">
    <source>
        <dbReference type="SAM" id="MobiDB-lite"/>
    </source>
</evidence>
<name>A0A1P8WS25_9PLAN</name>
<proteinExistence type="predicted"/>
<reference evidence="3 4" key="1">
    <citation type="journal article" date="2016" name="Front. Microbiol.">
        <title>Fuerstia marisgermanicae gen. nov., sp. nov., an Unusual Member of the Phylum Planctomycetes from the German Wadden Sea.</title>
        <authorList>
            <person name="Kohn T."/>
            <person name="Heuer A."/>
            <person name="Jogler M."/>
            <person name="Vollmers J."/>
            <person name="Boedeker C."/>
            <person name="Bunk B."/>
            <person name="Rast P."/>
            <person name="Borchert D."/>
            <person name="Glockner I."/>
            <person name="Freese H.M."/>
            <person name="Klenk H.P."/>
            <person name="Overmann J."/>
            <person name="Kaster A.K."/>
            <person name="Rohde M."/>
            <person name="Wiegand S."/>
            <person name="Jogler C."/>
        </authorList>
    </citation>
    <scope>NUCLEOTIDE SEQUENCE [LARGE SCALE GENOMIC DNA]</scope>
    <source>
        <strain evidence="3 4">NH11</strain>
    </source>
</reference>
<keyword evidence="4" id="KW-1185">Reference proteome</keyword>